<comment type="caution">
    <text evidence="1">The sequence shown here is derived from an EMBL/GenBank/DDBJ whole genome shotgun (WGS) entry which is preliminary data.</text>
</comment>
<keyword evidence="2" id="KW-1185">Reference proteome</keyword>
<organism evidence="1 2">
    <name type="scientific">Lactiplantibacillus nangangensis</name>
    <dbReference type="NCBI Taxonomy" id="2559917"/>
    <lineage>
        <taxon>Bacteria</taxon>
        <taxon>Bacillati</taxon>
        <taxon>Bacillota</taxon>
        <taxon>Bacilli</taxon>
        <taxon>Lactobacillales</taxon>
        <taxon>Lactobacillaceae</taxon>
        <taxon>Lactiplantibacillus</taxon>
    </lineage>
</organism>
<evidence type="ECO:0000313" key="2">
    <source>
        <dbReference type="Proteomes" id="UP001596171"/>
    </source>
</evidence>
<proteinExistence type="predicted"/>
<reference evidence="2" key="1">
    <citation type="journal article" date="2019" name="Int. J. Syst. Evol. Microbiol.">
        <title>The Global Catalogue of Microorganisms (GCM) 10K type strain sequencing project: providing services to taxonomists for standard genome sequencing and annotation.</title>
        <authorList>
            <consortium name="The Broad Institute Genomics Platform"/>
            <consortium name="The Broad Institute Genome Sequencing Center for Infectious Disease"/>
            <person name="Wu L."/>
            <person name="Ma J."/>
        </authorList>
    </citation>
    <scope>NUCLEOTIDE SEQUENCE [LARGE SCALE GENOMIC DNA]</scope>
    <source>
        <strain evidence="2">CCM 8930</strain>
    </source>
</reference>
<name>A0ABW1SJT9_9LACO</name>
<accession>A0ABW1SJT9</accession>
<protein>
    <submittedName>
        <fullName evidence="1">Uncharacterized protein</fullName>
    </submittedName>
</protein>
<gene>
    <name evidence="1" type="ORF">ACFP1L_06395</name>
</gene>
<dbReference type="Proteomes" id="UP001596171">
    <property type="component" value="Unassembled WGS sequence"/>
</dbReference>
<dbReference type="RefSeq" id="WP_223877409.1">
    <property type="nucleotide sequence ID" value="NZ_BJDI01000002.1"/>
</dbReference>
<sequence>MESPKCKRNDNRFNSLDELYNAIDVHLDIRIKINGSEWYIGSPQGPRIIASGDFNHQFKSDDPDEVLNFVIDGRRIRDQWREIEIIVM</sequence>
<evidence type="ECO:0000313" key="1">
    <source>
        <dbReference type="EMBL" id="MFC6201499.1"/>
    </source>
</evidence>
<dbReference type="EMBL" id="JBHSSE010000016">
    <property type="protein sequence ID" value="MFC6201499.1"/>
    <property type="molecule type" value="Genomic_DNA"/>
</dbReference>